<feature type="compositionally biased region" description="Basic and acidic residues" evidence="1">
    <location>
        <begin position="53"/>
        <end position="62"/>
    </location>
</feature>
<name>A0A540MS07_MALBA</name>
<feature type="region of interest" description="Disordered" evidence="1">
    <location>
        <begin position="84"/>
        <end position="115"/>
    </location>
</feature>
<dbReference type="AlphaFoldDB" id="A0A540MS07"/>
<comment type="caution">
    <text evidence="2">The sequence shown here is derived from an EMBL/GenBank/DDBJ whole genome shotgun (WGS) entry which is preliminary data.</text>
</comment>
<evidence type="ECO:0000313" key="3">
    <source>
        <dbReference type="Proteomes" id="UP000315295"/>
    </source>
</evidence>
<reference evidence="2 3" key="1">
    <citation type="journal article" date="2019" name="G3 (Bethesda)">
        <title>Sequencing of a Wild Apple (Malus baccata) Genome Unravels the Differences Between Cultivated and Wild Apple Species Regarding Disease Resistance and Cold Tolerance.</title>
        <authorList>
            <person name="Chen X."/>
        </authorList>
    </citation>
    <scope>NUCLEOTIDE SEQUENCE [LARGE SCALE GENOMIC DNA]</scope>
    <source>
        <strain evidence="3">cv. Shandingzi</strain>
        <tissue evidence="2">Leaves</tissue>
    </source>
</reference>
<proteinExistence type="predicted"/>
<protein>
    <submittedName>
        <fullName evidence="2">Uncharacterized protein</fullName>
    </submittedName>
</protein>
<dbReference type="EMBL" id="VIEB01000201">
    <property type="protein sequence ID" value="TQE01150.1"/>
    <property type="molecule type" value="Genomic_DNA"/>
</dbReference>
<accession>A0A540MS07</accession>
<evidence type="ECO:0000256" key="1">
    <source>
        <dbReference type="SAM" id="MobiDB-lite"/>
    </source>
</evidence>
<feature type="region of interest" description="Disordered" evidence="1">
    <location>
        <begin position="33"/>
        <end position="62"/>
    </location>
</feature>
<organism evidence="2 3">
    <name type="scientific">Malus baccata</name>
    <name type="common">Siberian crab apple</name>
    <name type="synonym">Pyrus baccata</name>
    <dbReference type="NCBI Taxonomy" id="106549"/>
    <lineage>
        <taxon>Eukaryota</taxon>
        <taxon>Viridiplantae</taxon>
        <taxon>Streptophyta</taxon>
        <taxon>Embryophyta</taxon>
        <taxon>Tracheophyta</taxon>
        <taxon>Spermatophyta</taxon>
        <taxon>Magnoliopsida</taxon>
        <taxon>eudicotyledons</taxon>
        <taxon>Gunneridae</taxon>
        <taxon>Pentapetalae</taxon>
        <taxon>rosids</taxon>
        <taxon>fabids</taxon>
        <taxon>Rosales</taxon>
        <taxon>Rosaceae</taxon>
        <taxon>Amygdaloideae</taxon>
        <taxon>Maleae</taxon>
        <taxon>Malus</taxon>
    </lineage>
</organism>
<evidence type="ECO:0000313" key="2">
    <source>
        <dbReference type="EMBL" id="TQE01150.1"/>
    </source>
</evidence>
<feature type="compositionally biased region" description="Acidic residues" evidence="1">
    <location>
        <begin position="33"/>
        <end position="44"/>
    </location>
</feature>
<sequence length="115" mass="13301">MILASNDDDAARKLMYYLLAQKIFYSYEQMDDGDYDGEVADDSDSSSVLEDNQFGHDQDKEDASRKLKYYMLAQKIFYSYEQIEDGDYDGDDDDSDSSSVLEDDQFDHDQDEDCS</sequence>
<dbReference type="Proteomes" id="UP000315295">
    <property type="component" value="Unassembled WGS sequence"/>
</dbReference>
<keyword evidence="3" id="KW-1185">Reference proteome</keyword>
<gene>
    <name evidence="2" type="ORF">C1H46_013240</name>
</gene>